<dbReference type="GO" id="GO:0010506">
    <property type="term" value="P:regulation of autophagy"/>
    <property type="evidence" value="ECO:0007669"/>
    <property type="project" value="InterPro"/>
</dbReference>
<dbReference type="PROSITE" id="PS50011">
    <property type="entry name" value="PROTEIN_KINASE_DOM"/>
    <property type="match status" value="1"/>
</dbReference>
<evidence type="ECO:0000313" key="7">
    <source>
        <dbReference type="EMBL" id="RSH80502.1"/>
    </source>
</evidence>
<keyword evidence="8" id="KW-1185">Reference proteome</keyword>
<dbReference type="PANTHER" id="PTHR24348:SF68">
    <property type="entry name" value="SERINE_THREONINE-PROTEIN KINASE ATG1C"/>
    <property type="match status" value="1"/>
</dbReference>
<dbReference type="SMART" id="SM00220">
    <property type="entry name" value="S_TKc"/>
    <property type="match status" value="1"/>
</dbReference>
<reference evidence="7 8" key="1">
    <citation type="submission" date="2018-11" db="EMBL/GenBank/DDBJ databases">
        <title>Genome sequence of Apiotrichum porosum DSM 27194.</title>
        <authorList>
            <person name="Aliyu H."/>
            <person name="Gorte O."/>
            <person name="Ochsenreither K."/>
        </authorList>
    </citation>
    <scope>NUCLEOTIDE SEQUENCE [LARGE SCALE GENOMIC DNA]</scope>
    <source>
        <strain evidence="7 8">DSM 27194</strain>
    </source>
</reference>
<dbReference type="OrthoDB" id="541276at2759"/>
<keyword evidence="2 3" id="KW-0067">ATP-binding</keyword>
<dbReference type="PANTHER" id="PTHR24348">
    <property type="entry name" value="SERINE/THREONINE-PROTEIN KINASE UNC-51-RELATED"/>
    <property type="match status" value="1"/>
</dbReference>
<dbReference type="InterPro" id="IPR008271">
    <property type="entry name" value="Ser/Thr_kinase_AS"/>
</dbReference>
<dbReference type="STRING" id="105984.A0A427XP06"/>
<dbReference type="Proteomes" id="UP000279236">
    <property type="component" value="Unassembled WGS sequence"/>
</dbReference>
<accession>A0A427XP06</accession>
<dbReference type="Pfam" id="PF00069">
    <property type="entry name" value="Pkinase"/>
    <property type="match status" value="1"/>
</dbReference>
<dbReference type="InterPro" id="IPR045269">
    <property type="entry name" value="Atg1-like"/>
</dbReference>
<dbReference type="CDD" id="cd13993">
    <property type="entry name" value="STKc_Pat1_like"/>
    <property type="match status" value="1"/>
</dbReference>
<keyword evidence="4" id="KW-0723">Serine/threonine-protein kinase</keyword>
<feature type="binding site" evidence="3">
    <location>
        <position position="59"/>
    </location>
    <ligand>
        <name>ATP</name>
        <dbReference type="ChEBI" id="CHEBI:30616"/>
    </ligand>
</feature>
<feature type="region of interest" description="Disordered" evidence="5">
    <location>
        <begin position="296"/>
        <end position="330"/>
    </location>
</feature>
<dbReference type="GeneID" id="39593625"/>
<dbReference type="InterPro" id="IPR017441">
    <property type="entry name" value="Protein_kinase_ATP_BS"/>
</dbReference>
<feature type="domain" description="Protein kinase" evidence="6">
    <location>
        <begin position="22"/>
        <end position="295"/>
    </location>
</feature>
<dbReference type="AlphaFoldDB" id="A0A427XP06"/>
<protein>
    <recommendedName>
        <fullName evidence="6">Protein kinase domain-containing protein</fullName>
    </recommendedName>
</protein>
<dbReference type="GO" id="GO:0005737">
    <property type="term" value="C:cytoplasm"/>
    <property type="evidence" value="ECO:0007669"/>
    <property type="project" value="TreeGrafter"/>
</dbReference>
<dbReference type="SUPFAM" id="SSF56112">
    <property type="entry name" value="Protein kinase-like (PK-like)"/>
    <property type="match status" value="1"/>
</dbReference>
<gene>
    <name evidence="7" type="ORF">EHS24_009082</name>
</gene>
<keyword evidence="4" id="KW-0418">Kinase</keyword>
<keyword evidence="1 3" id="KW-0547">Nucleotide-binding</keyword>
<evidence type="ECO:0000256" key="4">
    <source>
        <dbReference type="RuleBase" id="RU000304"/>
    </source>
</evidence>
<evidence type="ECO:0000313" key="8">
    <source>
        <dbReference type="Proteomes" id="UP000279236"/>
    </source>
</evidence>
<name>A0A427XP06_9TREE</name>
<organism evidence="7 8">
    <name type="scientific">Apiotrichum porosum</name>
    <dbReference type="NCBI Taxonomy" id="105984"/>
    <lineage>
        <taxon>Eukaryota</taxon>
        <taxon>Fungi</taxon>
        <taxon>Dikarya</taxon>
        <taxon>Basidiomycota</taxon>
        <taxon>Agaricomycotina</taxon>
        <taxon>Tremellomycetes</taxon>
        <taxon>Trichosporonales</taxon>
        <taxon>Trichosporonaceae</taxon>
        <taxon>Apiotrichum</taxon>
    </lineage>
</organism>
<dbReference type="PROSITE" id="PS00107">
    <property type="entry name" value="PROTEIN_KINASE_ATP"/>
    <property type="match status" value="1"/>
</dbReference>
<dbReference type="EMBL" id="RSCE01000008">
    <property type="protein sequence ID" value="RSH80502.1"/>
    <property type="molecule type" value="Genomic_DNA"/>
</dbReference>
<evidence type="ECO:0000256" key="2">
    <source>
        <dbReference type="ARBA" id="ARBA00022840"/>
    </source>
</evidence>
<evidence type="ECO:0000256" key="1">
    <source>
        <dbReference type="ARBA" id="ARBA00022741"/>
    </source>
</evidence>
<dbReference type="Gene3D" id="1.10.510.10">
    <property type="entry name" value="Transferase(Phosphotransferase) domain 1"/>
    <property type="match status" value="1"/>
</dbReference>
<dbReference type="InterPro" id="IPR000719">
    <property type="entry name" value="Prot_kinase_dom"/>
</dbReference>
<evidence type="ECO:0000256" key="3">
    <source>
        <dbReference type="PROSITE-ProRule" id="PRU10141"/>
    </source>
</evidence>
<keyword evidence="4" id="KW-0808">Transferase</keyword>
<proteinExistence type="inferred from homology"/>
<feature type="compositionally biased region" description="Low complexity" evidence="5">
    <location>
        <begin position="389"/>
        <end position="398"/>
    </location>
</feature>
<dbReference type="InterPro" id="IPR011009">
    <property type="entry name" value="Kinase-like_dom_sf"/>
</dbReference>
<dbReference type="RefSeq" id="XP_028475449.1">
    <property type="nucleotide sequence ID" value="XM_028624377.1"/>
</dbReference>
<dbReference type="GO" id="GO:0005524">
    <property type="term" value="F:ATP binding"/>
    <property type="evidence" value="ECO:0007669"/>
    <property type="project" value="UniProtKB-UniRule"/>
</dbReference>
<feature type="compositionally biased region" description="Low complexity" evidence="5">
    <location>
        <begin position="311"/>
        <end position="326"/>
    </location>
</feature>
<sequence length="466" mass="50898">MPDSFTSTGRDLVGHRIDHGRFELVSVLGVGAYGVVYLALDVRLRAQNPAGPPRWVAVKCLSRHGLDDRQRHFQRREIALHKLASGHQNIAAVQKVIEEDKYIFVVLDYCPGGDLFAMITERQRYVGDEELVRRVFLQIIDAVSYCHSIGIFHRDLKPENILCSADGSRVFVADFGLATTERLSTDFGCGSTFYLSPECQGGLFDPVEAYSTAQADLWSLGVILVNLACGRNPWRQACADDDTFRAYLDDPGLLATILPLSSASSTILAGLFARNPADRINIAQLRAMVVAAPSFSTTRPQLPSPAPSPKQSISQIAAHSHSQHSSVSGWNDAYPLQDMYPPTPYEIPTNTHHHPLHQYRHVDSHSSGTPASTPGLIDSHMDPFATGRTASTSSSDSVPPTPELGPITVTRAVPTLAPAPEPRWATRGGKARRDDVHYANVKHHHAGRNSDVDNLELVLGAAPFVL</sequence>
<comment type="similarity">
    <text evidence="4">Belongs to the protein kinase superfamily.</text>
</comment>
<comment type="caution">
    <text evidence="7">The sequence shown here is derived from an EMBL/GenBank/DDBJ whole genome shotgun (WGS) entry which is preliminary data.</text>
</comment>
<dbReference type="PROSITE" id="PS00108">
    <property type="entry name" value="PROTEIN_KINASE_ST"/>
    <property type="match status" value="1"/>
</dbReference>
<dbReference type="GO" id="GO:0004674">
    <property type="term" value="F:protein serine/threonine kinase activity"/>
    <property type="evidence" value="ECO:0007669"/>
    <property type="project" value="UniProtKB-KW"/>
</dbReference>
<evidence type="ECO:0000259" key="6">
    <source>
        <dbReference type="PROSITE" id="PS50011"/>
    </source>
</evidence>
<feature type="region of interest" description="Disordered" evidence="5">
    <location>
        <begin position="386"/>
        <end position="407"/>
    </location>
</feature>
<evidence type="ECO:0000256" key="5">
    <source>
        <dbReference type="SAM" id="MobiDB-lite"/>
    </source>
</evidence>